<dbReference type="EMBL" id="KV441386">
    <property type="protein sequence ID" value="OAF63000.1"/>
    <property type="molecule type" value="Genomic_DNA"/>
</dbReference>
<evidence type="ECO:0000256" key="1">
    <source>
        <dbReference type="SAM" id="MobiDB-lite"/>
    </source>
</evidence>
<dbReference type="VEuPathDB" id="FungiDB:GMDG_00838"/>
<dbReference type="OrthoDB" id="5104731at2759"/>
<feature type="region of interest" description="Disordered" evidence="1">
    <location>
        <begin position="153"/>
        <end position="172"/>
    </location>
</feature>
<organism evidence="2">
    <name type="scientific">Pseudogymnoascus destructans</name>
    <dbReference type="NCBI Taxonomy" id="655981"/>
    <lineage>
        <taxon>Eukaryota</taxon>
        <taxon>Fungi</taxon>
        <taxon>Dikarya</taxon>
        <taxon>Ascomycota</taxon>
        <taxon>Pezizomycotina</taxon>
        <taxon>Leotiomycetes</taxon>
        <taxon>Thelebolales</taxon>
        <taxon>Thelebolaceae</taxon>
        <taxon>Pseudogymnoascus</taxon>
    </lineage>
</organism>
<sequence length="172" mass="19098">MADDDITLTIMLPRSGLKIWDRTGPCVLDGNYPLDAGAERLTIAWKAAVRKLIDERDGVEINDDSNAAFRDLLDSAGSSKYVPQDVPDVGEHRLLSSTLAPNESDGPEDTEEWNLFNEYQVVVDDDQKSLENRHNLGMTLFMWRDHVVLATSNRKGQGADRGGAYPESHPSN</sequence>
<dbReference type="eggNOG" id="ENOG502SSJV">
    <property type="taxonomic scope" value="Eukaryota"/>
</dbReference>
<proteinExistence type="predicted"/>
<gene>
    <name evidence="2" type="ORF">VC83_00515</name>
</gene>
<dbReference type="AlphaFoldDB" id="A0A177AMF9"/>
<name>A0A177AMF9_9PEZI</name>
<dbReference type="Proteomes" id="UP000077154">
    <property type="component" value="Unassembled WGS sequence"/>
</dbReference>
<evidence type="ECO:0000313" key="2">
    <source>
        <dbReference type="EMBL" id="OAF63000.1"/>
    </source>
</evidence>
<protein>
    <submittedName>
        <fullName evidence="2">Uncharacterized protein</fullName>
    </submittedName>
</protein>
<dbReference type="GeneID" id="36283610"/>
<dbReference type="RefSeq" id="XP_024328270.1">
    <property type="nucleotide sequence ID" value="XM_024464206.1"/>
</dbReference>
<accession>A0A177AMF9</accession>
<reference evidence="2" key="1">
    <citation type="submission" date="2016-03" db="EMBL/GenBank/DDBJ databases">
        <title>Updated assembly of Pseudogymnoascus destructans, the fungus causing white-nose syndrome of bats.</title>
        <authorList>
            <person name="Palmer J.M."/>
            <person name="Drees K.P."/>
            <person name="Foster J.T."/>
            <person name="Lindner D.L."/>
        </authorList>
    </citation>
    <scope>NUCLEOTIDE SEQUENCE [LARGE SCALE GENOMIC DNA]</scope>
    <source>
        <strain evidence="2">20631-21</strain>
    </source>
</reference>